<evidence type="ECO:0000313" key="11">
    <source>
        <dbReference type="Proteomes" id="UP000807353"/>
    </source>
</evidence>
<dbReference type="Gene3D" id="3.40.390.10">
    <property type="entry name" value="Collagenase (Catalytic Domain)"/>
    <property type="match status" value="1"/>
</dbReference>
<dbReference type="EMBL" id="MU150317">
    <property type="protein sequence ID" value="KAF9459386.1"/>
    <property type="molecule type" value="Genomic_DNA"/>
</dbReference>
<organism evidence="10 11">
    <name type="scientific">Collybia nuda</name>
    <dbReference type="NCBI Taxonomy" id="64659"/>
    <lineage>
        <taxon>Eukaryota</taxon>
        <taxon>Fungi</taxon>
        <taxon>Dikarya</taxon>
        <taxon>Basidiomycota</taxon>
        <taxon>Agaricomycotina</taxon>
        <taxon>Agaricomycetes</taxon>
        <taxon>Agaricomycetidae</taxon>
        <taxon>Agaricales</taxon>
        <taxon>Tricholomatineae</taxon>
        <taxon>Clitocybaceae</taxon>
        <taxon>Collybia</taxon>
    </lineage>
</organism>
<dbReference type="GO" id="GO:0046872">
    <property type="term" value="F:metal ion binding"/>
    <property type="evidence" value="ECO:0007669"/>
    <property type="project" value="UniProtKB-KW"/>
</dbReference>
<comment type="caution">
    <text evidence="10">The sequence shown here is derived from an EMBL/GenBank/DDBJ whole genome shotgun (WGS) entry which is preliminary data.</text>
</comment>
<dbReference type="SMART" id="SM01351">
    <property type="entry name" value="Aspzincin_M35"/>
    <property type="match status" value="1"/>
</dbReference>
<feature type="domain" description="Lysine-specific metallo-endopeptidase" evidence="9">
    <location>
        <begin position="219"/>
        <end position="355"/>
    </location>
</feature>
<dbReference type="InterPro" id="IPR029463">
    <property type="entry name" value="Lys_MEP"/>
</dbReference>
<dbReference type="GO" id="GO:0006508">
    <property type="term" value="P:proteolysis"/>
    <property type="evidence" value="ECO:0007669"/>
    <property type="project" value="UniProtKB-KW"/>
</dbReference>
<feature type="signal peptide" evidence="8">
    <location>
        <begin position="1"/>
        <end position="16"/>
    </location>
</feature>
<evidence type="ECO:0000256" key="7">
    <source>
        <dbReference type="ARBA" id="ARBA00023049"/>
    </source>
</evidence>
<evidence type="ECO:0000256" key="8">
    <source>
        <dbReference type="SAM" id="SignalP"/>
    </source>
</evidence>
<keyword evidence="6" id="KW-0862">Zinc</keyword>
<evidence type="ECO:0000256" key="2">
    <source>
        <dbReference type="ARBA" id="ARBA00010279"/>
    </source>
</evidence>
<keyword evidence="11" id="KW-1185">Reference proteome</keyword>
<dbReference type="OrthoDB" id="412874at2759"/>
<evidence type="ECO:0000313" key="10">
    <source>
        <dbReference type="EMBL" id="KAF9459386.1"/>
    </source>
</evidence>
<evidence type="ECO:0000256" key="5">
    <source>
        <dbReference type="ARBA" id="ARBA00022801"/>
    </source>
</evidence>
<accession>A0A9P5Y112</accession>
<proteinExistence type="inferred from homology"/>
<comment type="similarity">
    <text evidence="2">Belongs to the peptidase M35 family.</text>
</comment>
<evidence type="ECO:0000259" key="9">
    <source>
        <dbReference type="SMART" id="SM01351"/>
    </source>
</evidence>
<dbReference type="InterPro" id="IPR024079">
    <property type="entry name" value="MetalloPept_cat_dom_sf"/>
</dbReference>
<keyword evidence="4" id="KW-0479">Metal-binding</keyword>
<name>A0A9P5Y112_9AGAR</name>
<dbReference type="PANTHER" id="PTHR37016:SF3">
    <property type="entry name" value="NEUTRAL PROTEASE 2-RELATED"/>
    <property type="match status" value="1"/>
</dbReference>
<dbReference type="AlphaFoldDB" id="A0A9P5Y112"/>
<evidence type="ECO:0000256" key="3">
    <source>
        <dbReference type="ARBA" id="ARBA00022670"/>
    </source>
</evidence>
<dbReference type="Gene3D" id="2.60.40.2970">
    <property type="match status" value="1"/>
</dbReference>
<dbReference type="GO" id="GO:0004222">
    <property type="term" value="F:metalloendopeptidase activity"/>
    <property type="evidence" value="ECO:0007669"/>
    <property type="project" value="InterPro"/>
</dbReference>
<dbReference type="Pfam" id="PF14521">
    <property type="entry name" value="Aspzincin_M35"/>
    <property type="match status" value="1"/>
</dbReference>
<evidence type="ECO:0000256" key="6">
    <source>
        <dbReference type="ARBA" id="ARBA00022833"/>
    </source>
</evidence>
<reference evidence="10" key="1">
    <citation type="submission" date="2020-11" db="EMBL/GenBank/DDBJ databases">
        <authorList>
            <consortium name="DOE Joint Genome Institute"/>
            <person name="Ahrendt S."/>
            <person name="Riley R."/>
            <person name="Andreopoulos W."/>
            <person name="Labutti K."/>
            <person name="Pangilinan J."/>
            <person name="Ruiz-Duenas F.J."/>
            <person name="Barrasa J.M."/>
            <person name="Sanchez-Garcia M."/>
            <person name="Camarero S."/>
            <person name="Miyauchi S."/>
            <person name="Serrano A."/>
            <person name="Linde D."/>
            <person name="Babiker R."/>
            <person name="Drula E."/>
            <person name="Ayuso-Fernandez I."/>
            <person name="Pacheco R."/>
            <person name="Padilla G."/>
            <person name="Ferreira P."/>
            <person name="Barriuso J."/>
            <person name="Kellner H."/>
            <person name="Castanera R."/>
            <person name="Alfaro M."/>
            <person name="Ramirez L."/>
            <person name="Pisabarro A.G."/>
            <person name="Kuo A."/>
            <person name="Tritt A."/>
            <person name="Lipzen A."/>
            <person name="He G."/>
            <person name="Yan M."/>
            <person name="Ng V."/>
            <person name="Cullen D."/>
            <person name="Martin F."/>
            <person name="Rosso M.-N."/>
            <person name="Henrissat B."/>
            <person name="Hibbett D."/>
            <person name="Martinez A.T."/>
            <person name="Grigoriev I.V."/>
        </authorList>
    </citation>
    <scope>NUCLEOTIDE SEQUENCE</scope>
    <source>
        <strain evidence="10">CBS 247.69</strain>
    </source>
</reference>
<evidence type="ECO:0000256" key="4">
    <source>
        <dbReference type="ARBA" id="ARBA00022723"/>
    </source>
</evidence>
<dbReference type="PANTHER" id="PTHR37016">
    <property type="match status" value="1"/>
</dbReference>
<comment type="cofactor">
    <cofactor evidence="1">
        <name>Zn(2+)</name>
        <dbReference type="ChEBI" id="CHEBI:29105"/>
    </cofactor>
</comment>
<feature type="chain" id="PRO_5040421987" evidence="8">
    <location>
        <begin position="17"/>
        <end position="361"/>
    </location>
</feature>
<gene>
    <name evidence="10" type="ORF">BDZ94DRAFT_1199580</name>
</gene>
<sequence>MFYIYFSSSAIHAALATLMLQGVAVLAVPKLSVSVSGPNIIADVKDLLLKVTVTNTGDQALRLIKDPQVPLLTSPTNRFMITGPNGTNPAFIGFYTKYAGVDWVAANGQSDAFTTLSAGQSISLTHNLSKAYDFANSGVGKYIFEAVNLFHYVDGTKRAISIKADSKSHQMMLEGSLSLVNGDSGIGAQATFVGCSASQQNVINAVATAAKTYVFNAISYLEAHTVPTPRFITWFGAFQTTRYNAVLSNFNSLTTRGYEFTGWEYDCTQVACNPGDYAIVVPNDYGVVYLCSLFWTAPLTGKNSQAGTLVHEGTHFLATAGTKDFALGQPACQALALANPNQAVNNADSYEYFAENTPPLA</sequence>
<keyword evidence="3" id="KW-0645">Protease</keyword>
<keyword evidence="8" id="KW-0732">Signal</keyword>
<dbReference type="SUPFAM" id="SSF55486">
    <property type="entry name" value="Metalloproteases ('zincins'), catalytic domain"/>
    <property type="match status" value="1"/>
</dbReference>
<evidence type="ECO:0000256" key="1">
    <source>
        <dbReference type="ARBA" id="ARBA00001947"/>
    </source>
</evidence>
<keyword evidence="5" id="KW-0378">Hydrolase</keyword>
<dbReference type="Proteomes" id="UP000807353">
    <property type="component" value="Unassembled WGS sequence"/>
</dbReference>
<dbReference type="InterPro" id="IPR050414">
    <property type="entry name" value="Fungal_M35_metalloproteases"/>
</dbReference>
<protein>
    <submittedName>
        <fullName evidence="10">Deuterolysin M35 metalloprotease</fullName>
    </submittedName>
</protein>
<keyword evidence="7 10" id="KW-0482">Metalloprotease</keyword>